<evidence type="ECO:0000256" key="3">
    <source>
        <dbReference type="ARBA" id="ARBA00022692"/>
    </source>
</evidence>
<dbReference type="PANTHER" id="PTHR33931:SF2">
    <property type="entry name" value="HOLIN-LIKE PROTEIN CIDA"/>
    <property type="match status" value="1"/>
</dbReference>
<evidence type="ECO:0000313" key="7">
    <source>
        <dbReference type="EMBL" id="HJA04069.1"/>
    </source>
</evidence>
<gene>
    <name evidence="7" type="ORF">H9800_04340</name>
</gene>
<keyword evidence="4 6" id="KW-1133">Transmembrane helix</keyword>
<dbReference type="InterPro" id="IPR005538">
    <property type="entry name" value="LrgA/CidA"/>
</dbReference>
<sequence length="132" mass="13689">MDEATEPGRGAVLARWLLGVGILVAFAALGNVVQHLVGLPIPGSTIGMIALLALLATPVRRWLLRTVSPAADSLVAVLPLLLVPLAVGIVGSFGPLAEHALALAAALVVGWLVTFLTAAFVADLLMRRTRRS</sequence>
<feature type="transmembrane region" description="Helical" evidence="6">
    <location>
        <begin position="39"/>
        <end position="59"/>
    </location>
</feature>
<reference evidence="7" key="1">
    <citation type="journal article" date="2021" name="PeerJ">
        <title>Extensive microbial diversity within the chicken gut microbiome revealed by metagenomics and culture.</title>
        <authorList>
            <person name="Gilroy R."/>
            <person name="Ravi A."/>
            <person name="Getino M."/>
            <person name="Pursley I."/>
            <person name="Horton D.L."/>
            <person name="Alikhan N.F."/>
            <person name="Baker D."/>
            <person name="Gharbi K."/>
            <person name="Hall N."/>
            <person name="Watson M."/>
            <person name="Adriaenssens E.M."/>
            <person name="Foster-Nyarko E."/>
            <person name="Jarju S."/>
            <person name="Secka A."/>
            <person name="Antonio M."/>
            <person name="Oren A."/>
            <person name="Chaudhuri R.R."/>
            <person name="La Ragione R."/>
            <person name="Hildebrand F."/>
            <person name="Pallen M.J."/>
        </authorList>
    </citation>
    <scope>NUCLEOTIDE SEQUENCE</scope>
    <source>
        <strain evidence="7">ChiHjej8B7-3636</strain>
    </source>
</reference>
<dbReference type="Pfam" id="PF03788">
    <property type="entry name" value="LrgA"/>
    <property type="match status" value="1"/>
</dbReference>
<feature type="transmembrane region" description="Helical" evidence="6">
    <location>
        <begin position="71"/>
        <end position="94"/>
    </location>
</feature>
<comment type="caution">
    <text evidence="7">The sequence shown here is derived from an EMBL/GenBank/DDBJ whole genome shotgun (WGS) entry which is preliminary data.</text>
</comment>
<evidence type="ECO:0000256" key="1">
    <source>
        <dbReference type="ARBA" id="ARBA00004651"/>
    </source>
</evidence>
<evidence type="ECO:0000256" key="2">
    <source>
        <dbReference type="ARBA" id="ARBA00022475"/>
    </source>
</evidence>
<evidence type="ECO:0000256" key="6">
    <source>
        <dbReference type="SAM" id="Phobius"/>
    </source>
</evidence>
<organism evidence="7 8">
    <name type="scientific">Candidatus Microbacterium stercoravium</name>
    <dbReference type="NCBI Taxonomy" id="2838697"/>
    <lineage>
        <taxon>Bacteria</taxon>
        <taxon>Bacillati</taxon>
        <taxon>Actinomycetota</taxon>
        <taxon>Actinomycetes</taxon>
        <taxon>Micrococcales</taxon>
        <taxon>Microbacteriaceae</taxon>
        <taxon>Microbacterium</taxon>
    </lineage>
</organism>
<accession>A0A9D2H5A7</accession>
<dbReference type="Proteomes" id="UP000824220">
    <property type="component" value="Unassembled WGS sequence"/>
</dbReference>
<protein>
    <submittedName>
        <fullName evidence="7">CidA/LrgA family protein</fullName>
    </submittedName>
</protein>
<feature type="transmembrane region" description="Helical" evidence="6">
    <location>
        <begin position="12"/>
        <end position="33"/>
    </location>
</feature>
<keyword evidence="5 6" id="KW-0472">Membrane</keyword>
<dbReference type="EMBL" id="DXAM01000058">
    <property type="protein sequence ID" value="HJA04069.1"/>
    <property type="molecule type" value="Genomic_DNA"/>
</dbReference>
<dbReference type="AlphaFoldDB" id="A0A9D2H5A7"/>
<evidence type="ECO:0000256" key="4">
    <source>
        <dbReference type="ARBA" id="ARBA00022989"/>
    </source>
</evidence>
<dbReference type="GO" id="GO:0005886">
    <property type="term" value="C:plasma membrane"/>
    <property type="evidence" value="ECO:0007669"/>
    <property type="project" value="UniProtKB-SubCell"/>
</dbReference>
<dbReference type="PANTHER" id="PTHR33931">
    <property type="entry name" value="HOLIN-LIKE PROTEIN CIDA-RELATED"/>
    <property type="match status" value="1"/>
</dbReference>
<feature type="transmembrane region" description="Helical" evidence="6">
    <location>
        <begin position="100"/>
        <end position="126"/>
    </location>
</feature>
<keyword evidence="3 6" id="KW-0812">Transmembrane</keyword>
<proteinExistence type="predicted"/>
<name>A0A9D2H5A7_9MICO</name>
<evidence type="ECO:0000256" key="5">
    <source>
        <dbReference type="ARBA" id="ARBA00023136"/>
    </source>
</evidence>
<comment type="subcellular location">
    <subcellularLocation>
        <location evidence="1">Cell membrane</location>
        <topology evidence="1">Multi-pass membrane protein</topology>
    </subcellularLocation>
</comment>
<evidence type="ECO:0000313" key="8">
    <source>
        <dbReference type="Proteomes" id="UP000824220"/>
    </source>
</evidence>
<keyword evidence="2" id="KW-1003">Cell membrane</keyword>
<reference evidence="7" key="2">
    <citation type="submission" date="2021-04" db="EMBL/GenBank/DDBJ databases">
        <authorList>
            <person name="Gilroy R."/>
        </authorList>
    </citation>
    <scope>NUCLEOTIDE SEQUENCE</scope>
    <source>
        <strain evidence="7">ChiHjej8B7-3636</strain>
    </source>
</reference>